<evidence type="ECO:0000256" key="1">
    <source>
        <dbReference type="SAM" id="SignalP"/>
    </source>
</evidence>
<dbReference type="RefSeq" id="WP_160728789.1">
    <property type="nucleotide sequence ID" value="NZ_WTYC01000008.1"/>
</dbReference>
<keyword evidence="1" id="KW-0732">Signal</keyword>
<accession>A0A844XTM6</accession>
<organism evidence="2 3">
    <name type="scientific">Qipengyuania vulgaris</name>
    <dbReference type="NCBI Taxonomy" id="291985"/>
    <lineage>
        <taxon>Bacteria</taxon>
        <taxon>Pseudomonadati</taxon>
        <taxon>Pseudomonadota</taxon>
        <taxon>Alphaproteobacteria</taxon>
        <taxon>Sphingomonadales</taxon>
        <taxon>Erythrobacteraceae</taxon>
        <taxon>Qipengyuania</taxon>
    </lineage>
</organism>
<evidence type="ECO:0000313" key="2">
    <source>
        <dbReference type="EMBL" id="MXO49261.1"/>
    </source>
</evidence>
<keyword evidence="3" id="KW-1185">Reference proteome</keyword>
<comment type="caution">
    <text evidence="2">The sequence shown here is derived from an EMBL/GenBank/DDBJ whole genome shotgun (WGS) entry which is preliminary data.</text>
</comment>
<dbReference type="Proteomes" id="UP000448199">
    <property type="component" value="Unassembled WGS sequence"/>
</dbReference>
<evidence type="ECO:0000313" key="3">
    <source>
        <dbReference type="Proteomes" id="UP000448199"/>
    </source>
</evidence>
<dbReference type="EMBL" id="WTYC01000008">
    <property type="protein sequence ID" value="MXO49261.1"/>
    <property type="molecule type" value="Genomic_DNA"/>
</dbReference>
<reference evidence="2 3" key="1">
    <citation type="submission" date="2019-12" db="EMBL/GenBank/DDBJ databases">
        <title>Genomic-based taxomic classification of the family Erythrobacteraceae.</title>
        <authorList>
            <person name="Xu L."/>
        </authorList>
    </citation>
    <scope>NUCLEOTIDE SEQUENCE [LARGE SCALE GENOMIC DNA]</scope>
    <source>
        <strain evidence="2 3">DSM 17792</strain>
    </source>
</reference>
<gene>
    <name evidence="2" type="ORF">GRI69_13455</name>
</gene>
<dbReference type="AlphaFoldDB" id="A0A844XTM6"/>
<sequence>MIRKIFPAIAMAAAICSVALGTPAQACMYTQRPEPVGYASGQYFAKVMLDAATYVDLVLVEDDGVRALGEQPSGVLTLRTLARLKGNSADRFTVFGQGMTVNREAERVFSAPLEHFTSDTGQVTPFAYNREWVGRLLPQQRTDPPEPKLPVTSCTPSPISAQTGRFYVVMRDSEGRVMDRLALSDGRSIQPNHPAFGFVPVSLDDEAFWLWSVRLAAAGSDPGLAGPTLLHLEPGSDGVAAERAIRAAGGKVRAAFYDRGGFIEEVRPSPEEQARPWLSRVGPYLAGSQLGRVGVPYHGGAEYLREHLSPMQRYGTGLAYEVAQAFTVSIRKSGEAMGEPHLVALEVDGEAQGFAGQSFVARVGPLDVETGDMLQLSGVDEASTFATMQRIERNIWLLNGGAGNRQGSLP</sequence>
<protein>
    <submittedName>
        <fullName evidence="2">Uncharacterized protein</fullName>
    </submittedName>
</protein>
<proteinExistence type="predicted"/>
<feature type="chain" id="PRO_5032550563" evidence="1">
    <location>
        <begin position="27"/>
        <end position="410"/>
    </location>
</feature>
<dbReference type="OrthoDB" id="7431946at2"/>
<feature type="signal peptide" evidence="1">
    <location>
        <begin position="1"/>
        <end position="26"/>
    </location>
</feature>
<name>A0A844XTM6_9SPHN</name>